<evidence type="ECO:0000256" key="4">
    <source>
        <dbReference type="SAM" id="MobiDB-lite"/>
    </source>
</evidence>
<evidence type="ECO:0000313" key="9">
    <source>
        <dbReference type="Proteomes" id="UP000549394"/>
    </source>
</evidence>
<keyword evidence="9" id="KW-1185">Reference proteome</keyword>
<dbReference type="OrthoDB" id="2325716at2759"/>
<dbReference type="PANTHER" id="PTHR19871">
    <property type="entry name" value="BETA TRANSDUCIN-RELATED PROTEIN"/>
    <property type="match status" value="1"/>
</dbReference>
<dbReference type="InterPro" id="IPR019775">
    <property type="entry name" value="WD40_repeat_CS"/>
</dbReference>
<organism evidence="8 9">
    <name type="scientific">Dimorphilus gyrociliatus</name>
    <dbReference type="NCBI Taxonomy" id="2664684"/>
    <lineage>
        <taxon>Eukaryota</taxon>
        <taxon>Metazoa</taxon>
        <taxon>Spiralia</taxon>
        <taxon>Lophotrochozoa</taxon>
        <taxon>Annelida</taxon>
        <taxon>Polychaeta</taxon>
        <taxon>Polychaeta incertae sedis</taxon>
        <taxon>Dinophilidae</taxon>
        <taxon>Dimorphilus</taxon>
    </lineage>
</organism>
<evidence type="ECO:0000256" key="1">
    <source>
        <dbReference type="ARBA" id="ARBA00022574"/>
    </source>
</evidence>
<evidence type="ECO:0000256" key="3">
    <source>
        <dbReference type="PROSITE-ProRule" id="PRU00221"/>
    </source>
</evidence>
<accession>A0A7I8VEA7</accession>
<dbReference type="Proteomes" id="UP000549394">
    <property type="component" value="Unassembled WGS sequence"/>
</dbReference>
<dbReference type="SUPFAM" id="SSF50978">
    <property type="entry name" value="WD40 repeat-like"/>
    <property type="match status" value="1"/>
</dbReference>
<dbReference type="Pfam" id="PF00400">
    <property type="entry name" value="WD40"/>
    <property type="match status" value="2"/>
</dbReference>
<feature type="repeat" description="WD" evidence="3">
    <location>
        <begin position="1456"/>
        <end position="1490"/>
    </location>
</feature>
<protein>
    <submittedName>
        <fullName evidence="8">DgyrCDS2759</fullName>
    </submittedName>
</protein>
<dbReference type="Pfam" id="PF13271">
    <property type="entry name" value="DUF4062"/>
    <property type="match status" value="1"/>
</dbReference>
<dbReference type="InterPro" id="IPR057588">
    <property type="entry name" value="NWD1/2-like_WH"/>
</dbReference>
<dbReference type="Pfam" id="PF25469">
    <property type="entry name" value="WHD_NWD1"/>
    <property type="match status" value="1"/>
</dbReference>
<dbReference type="Gene3D" id="2.130.10.10">
    <property type="entry name" value="YVTN repeat-like/Quinoprotein amine dehydrogenase"/>
    <property type="match status" value="2"/>
</dbReference>
<dbReference type="InterPro" id="IPR011579">
    <property type="entry name" value="ATPase_dom"/>
</dbReference>
<feature type="domain" description="ATPase" evidence="5">
    <location>
        <begin position="574"/>
        <end position="788"/>
    </location>
</feature>
<dbReference type="GO" id="GO:0005524">
    <property type="term" value="F:ATP binding"/>
    <property type="evidence" value="ECO:0007669"/>
    <property type="project" value="InterPro"/>
</dbReference>
<sequence>MAELPRSESGDTAEYLAKRRIPELFQYLTAALVFKKPDSPVDFLIKCVEKLKAMGDDNIFWDTFIKDDNSETISKLHNEESGDEEMKNLKETKKTSEKKFPLINEPVEDIIDSTTVGKKQEEQQIELSVTEPEITQATAKKSKKKKELSKLVITDVDTSKTPVVTPTEPLTAGTTGFMLNMDDKVLNDIQSDEETEDTFDDMEPYSLDVMRILRGDVDSPPFMPSNVVRIFLSSTFTDFKAERNILPQRAYPELRNYCSNNGLDFQVADMRWGVTQDMVDDHQVTDLCLMEIENCQKLSVGPAFVTLIGNRYGFQPFPHHIESTEFSIIKEEAKILCPDDVGLLDDWFKECTNTIPPVYVLQPITSRLEHYNNLDSDKEKERAEHIAKWQEVFKKLRSILRQSAQAAFDKKLLDESNRIRYFLSVTENEIERGLLNVDNADEKSLCYVRELHGLKENIDFSTASRFIDIDSNKRVPDNSSLHFRTKLATERIPLKLQGKNIREYKLAWDKCSLEDCQHEEHGNYLKEFSEHFINDLKTLIEKKLKDEKIAKSYPAVYQEALHHSKFANTKCEVFFGREEEIEEIREYILRKGQSQPLVVCAPSGFGKTALLAHIVRLIPKWESVYPKTFVIHRFLGTSASSSSVLSTLKSLVEQICVVFKIIQPPEDSLQTMSGIRFEFQKLIAFIKKRRSTVKLVIILDSIDQLNNSYGAHSMAWLPKMFPKNVKVIISVLSENTTLVENVRRRLNCKDFVSLRPLSANVASDIITAYLEKRKKTLTEPQRNLILKAFEGSKQPLFLKLSLDYAKTWHSYDPIESIKISETANEAIKYLFDGVERKNGKLLVARSMGYLTCGRQGLSPIEVEDALSCDDEVLNDVYRYHDPPLEDVVRIPSLLWSRIQHDLREYLAERMTDGKTVLAWYHRQFLETAFNRYVKDREIELHSKLSEIYIAESGIRRSIQLEWRNKKLLKDADRQISHQPTSIHNIRKLNSLPYHLLKSNQLEQLKEKCLLNFNFLSTKLKCQPLYDICQTYDTFLDVQKDIEVSYMKDFLQLSYGALLLDPSSFPHEILKRLYIISQTHPGIASILHSCKNFMQNTSDPVLVPINNIRGQGPESPLKFSRLIGSIGKTTRDFQTLVALRSEITSTVTQLTIVNSNREQVATIDLMKQTLFITTNNCRYLIYAEMNKVKIYELDTGDSYKITKYCEPAPQDRKITVRCITITKDDSKLIMGIRLFEGGHTNKSGSYTSRIFVVDLEEDTILHNVKFKARKHIEKCILVKEEKWLLTISHDMIYLYDLEKMEILYEKQMIDLNGSLFDVNFSNDSQIIGALGGFKKYAKILIFDCETKTFTKSELTQPKNVEEGNDKNNIAQPLAVNFNNDASTILIVSQFKSTEKKPSYICKWNRKTDEYSMELLKNLVKSPTSLISVKDFTYCLIGFQYGAIIILSIESLAHIRKFKAHNHTITSLSQFGDNSILSMGQDQYMKIWDIDNLLESSPAKGNIDNQDELNLDITSISAENIFQDGKKEEESKEVPEGSSSNDDKDNDDKEKDDKEKDDKDKEDKDKDCNDKDDRHKDDKDQDDKHKDDKDKDDKDKDDKDIAAPVEKKPLVIREKLIDVNEDFLKLTSTKTHIISLPSSFPAGLRFWNFDGTIDEKVSYSFTETYQQSLENNSSIKFKRKPGANVTIVDKYFIVNHFIRDEQSFYISFYDTEASKWTVTAHKMLQDSYFNIIYNDKIYLMREGLLEIYSIPNFDLIKSINIHSLKMDLPTFDSSGSKRKLSFYKIGITEDERFFIISVPMGQIKKYFDLIDIEEGHSKRYLYTQGVNYRSFDSGTYYLCCLSGDKSYDTISIGLMRIKKDKMDYVCKIYSGRHSNHHTKLGSVAHRNNKLILYETDNFTKKISLKGHAREVTDTIIFNNGRNIITYSVDNTVRLWNIETGQQICSYNAAGSVESVEIINNNKYIVVSSYNGPMKKKATILEMKNILSKQC</sequence>
<dbReference type="Pfam" id="PF01637">
    <property type="entry name" value="ATPase_2"/>
    <property type="match status" value="1"/>
</dbReference>
<dbReference type="InterPro" id="IPR027417">
    <property type="entry name" value="P-loop_NTPase"/>
</dbReference>
<feature type="compositionally biased region" description="Basic and acidic residues" evidence="4">
    <location>
        <begin position="1522"/>
        <end position="1599"/>
    </location>
</feature>
<feature type="repeat" description="WD" evidence="3">
    <location>
        <begin position="1902"/>
        <end position="1943"/>
    </location>
</feature>
<dbReference type="InterPro" id="IPR036322">
    <property type="entry name" value="WD40_repeat_dom_sf"/>
</dbReference>
<evidence type="ECO:0000259" key="6">
    <source>
        <dbReference type="Pfam" id="PF13271"/>
    </source>
</evidence>
<dbReference type="InterPro" id="IPR015943">
    <property type="entry name" value="WD40/YVTN_repeat-like_dom_sf"/>
</dbReference>
<evidence type="ECO:0000259" key="7">
    <source>
        <dbReference type="Pfam" id="PF25469"/>
    </source>
</evidence>
<gene>
    <name evidence="8" type="ORF">DGYR_LOCUS2559</name>
</gene>
<dbReference type="SMART" id="SM00320">
    <property type="entry name" value="WD40"/>
    <property type="match status" value="2"/>
</dbReference>
<dbReference type="InterPro" id="IPR025139">
    <property type="entry name" value="DUF4062"/>
</dbReference>
<dbReference type="SUPFAM" id="SSF52540">
    <property type="entry name" value="P-loop containing nucleoside triphosphate hydrolases"/>
    <property type="match status" value="1"/>
</dbReference>
<dbReference type="Gene3D" id="1.25.40.370">
    <property type="match status" value="1"/>
</dbReference>
<evidence type="ECO:0000259" key="5">
    <source>
        <dbReference type="Pfam" id="PF01637"/>
    </source>
</evidence>
<dbReference type="PROSITE" id="PS50082">
    <property type="entry name" value="WD_REPEATS_2"/>
    <property type="match status" value="2"/>
</dbReference>
<dbReference type="EMBL" id="CAJFCJ010000004">
    <property type="protein sequence ID" value="CAD5113598.1"/>
    <property type="molecule type" value="Genomic_DNA"/>
</dbReference>
<name>A0A7I8VEA7_9ANNE</name>
<dbReference type="PROSITE" id="PS50294">
    <property type="entry name" value="WD_REPEATS_REGION"/>
    <property type="match status" value="1"/>
</dbReference>
<dbReference type="PROSITE" id="PS00678">
    <property type="entry name" value="WD_REPEATS_1"/>
    <property type="match status" value="1"/>
</dbReference>
<dbReference type="InterPro" id="IPR001680">
    <property type="entry name" value="WD40_rpt"/>
</dbReference>
<feature type="region of interest" description="Disordered" evidence="4">
    <location>
        <begin position="1518"/>
        <end position="1599"/>
    </location>
</feature>
<evidence type="ECO:0000313" key="8">
    <source>
        <dbReference type="EMBL" id="CAD5113598.1"/>
    </source>
</evidence>
<evidence type="ECO:0000256" key="2">
    <source>
        <dbReference type="ARBA" id="ARBA00022737"/>
    </source>
</evidence>
<feature type="domain" description="DUF4062" evidence="6">
    <location>
        <begin position="229"/>
        <end position="332"/>
    </location>
</feature>
<dbReference type="Gene3D" id="3.40.50.300">
    <property type="entry name" value="P-loop containing nucleotide triphosphate hydrolases"/>
    <property type="match status" value="1"/>
</dbReference>
<dbReference type="PANTHER" id="PTHR19871:SF14">
    <property type="entry name" value="DUF4062 DOMAIN-CONTAINING PROTEIN"/>
    <property type="match status" value="1"/>
</dbReference>
<comment type="caution">
    <text evidence="8">The sequence shown here is derived from an EMBL/GenBank/DDBJ whole genome shotgun (WGS) entry which is preliminary data.</text>
</comment>
<proteinExistence type="predicted"/>
<reference evidence="8 9" key="1">
    <citation type="submission" date="2020-08" db="EMBL/GenBank/DDBJ databases">
        <authorList>
            <person name="Hejnol A."/>
        </authorList>
    </citation>
    <scope>NUCLEOTIDE SEQUENCE [LARGE SCALE GENOMIC DNA]</scope>
</reference>
<dbReference type="InterPro" id="IPR052752">
    <property type="entry name" value="NACHT-WD_repeat"/>
</dbReference>
<keyword evidence="1 3" id="KW-0853">WD repeat</keyword>
<feature type="domain" description="NWD1/2-like winged helix-turn-helix" evidence="7">
    <location>
        <begin position="821"/>
        <end position="935"/>
    </location>
</feature>
<keyword evidence="2" id="KW-0677">Repeat</keyword>